<feature type="active site" description="Proton donor/acceptor" evidence="6">
    <location>
        <position position="127"/>
    </location>
</feature>
<evidence type="ECO:0000256" key="7">
    <source>
        <dbReference type="RuleBase" id="RU003835"/>
    </source>
</evidence>
<dbReference type="Gene3D" id="3.30.420.40">
    <property type="match status" value="2"/>
</dbReference>
<dbReference type="AlphaFoldDB" id="A0A1F6DC01"/>
<dbReference type="GO" id="GO:0006085">
    <property type="term" value="P:acetyl-CoA biosynthetic process"/>
    <property type="evidence" value="ECO:0007669"/>
    <property type="project" value="UniProtKB-UniRule"/>
</dbReference>
<dbReference type="GO" id="GO:0006083">
    <property type="term" value="P:acetate metabolic process"/>
    <property type="evidence" value="ECO:0007669"/>
    <property type="project" value="TreeGrafter"/>
</dbReference>
<feature type="binding site" evidence="6">
    <location>
        <begin position="259"/>
        <end position="261"/>
    </location>
    <ligand>
        <name>ATP</name>
        <dbReference type="ChEBI" id="CHEBI:30616"/>
    </ligand>
</feature>
<dbReference type="STRING" id="1798492.A3C89_03630"/>
<keyword evidence="4 6" id="KW-0418">Kinase</keyword>
<comment type="cofactor">
    <cofactor evidence="6">
        <name>Mg(2+)</name>
        <dbReference type="ChEBI" id="CHEBI:18420"/>
    </cofactor>
    <cofactor evidence="6">
        <name>Mn(2+)</name>
        <dbReference type="ChEBI" id="CHEBI:29035"/>
    </cofactor>
    <text evidence="6">Mg(2+). Can also accept Mn(2+).</text>
</comment>
<dbReference type="Proteomes" id="UP000178794">
    <property type="component" value="Unassembled WGS sequence"/>
</dbReference>
<evidence type="ECO:0000256" key="2">
    <source>
        <dbReference type="ARBA" id="ARBA00022679"/>
    </source>
</evidence>
<feature type="binding site" evidence="6">
    <location>
        <begin position="185"/>
        <end position="189"/>
    </location>
    <ligand>
        <name>ATP</name>
        <dbReference type="ChEBI" id="CHEBI:30616"/>
    </ligand>
</feature>
<dbReference type="PANTHER" id="PTHR21060">
    <property type="entry name" value="ACETATE KINASE"/>
    <property type="match status" value="1"/>
</dbReference>
<comment type="subunit">
    <text evidence="6">Homodimer.</text>
</comment>
<dbReference type="PRINTS" id="PR00471">
    <property type="entry name" value="ACETATEKNASE"/>
</dbReference>
<organism evidence="8 9">
    <name type="scientific">Candidatus Kaiserbacteria bacterium RIFCSPHIGHO2_02_FULL_50_50</name>
    <dbReference type="NCBI Taxonomy" id="1798492"/>
    <lineage>
        <taxon>Bacteria</taxon>
        <taxon>Candidatus Kaiseribacteriota</taxon>
    </lineage>
</organism>
<keyword evidence="6" id="KW-0460">Magnesium</keyword>
<feature type="binding site" evidence="6">
    <location>
        <position position="363"/>
    </location>
    <ligand>
        <name>Mg(2+)</name>
        <dbReference type="ChEBI" id="CHEBI:18420"/>
    </ligand>
</feature>
<dbReference type="EMBL" id="MFLF01000021">
    <property type="protein sequence ID" value="OGG58949.1"/>
    <property type="molecule type" value="Genomic_DNA"/>
</dbReference>
<evidence type="ECO:0000256" key="3">
    <source>
        <dbReference type="ARBA" id="ARBA00022741"/>
    </source>
</evidence>
<protein>
    <recommendedName>
        <fullName evidence="6">Acetate kinase</fullName>
        <ecNumber evidence="6">2.7.2.1</ecNumber>
    </recommendedName>
    <alternativeName>
        <fullName evidence="6">Acetokinase</fullName>
    </alternativeName>
</protein>
<comment type="pathway">
    <text evidence="6">Metabolic intermediate biosynthesis; acetyl-CoA biosynthesis; acetyl-CoA from acetate: step 1/2.</text>
</comment>
<keyword evidence="2 6" id="KW-0808">Transferase</keyword>
<evidence type="ECO:0000256" key="5">
    <source>
        <dbReference type="ARBA" id="ARBA00022840"/>
    </source>
</evidence>
<feature type="site" description="Transition state stabilizer" evidence="6">
    <location>
        <position position="218"/>
    </location>
</feature>
<dbReference type="InterPro" id="IPR043129">
    <property type="entry name" value="ATPase_NBD"/>
</dbReference>
<comment type="caution">
    <text evidence="8">The sequence shown here is derived from an EMBL/GenBank/DDBJ whole genome shotgun (WGS) entry which is preliminary data.</text>
</comment>
<dbReference type="Pfam" id="PF00871">
    <property type="entry name" value="Acetate_kinase"/>
    <property type="match status" value="1"/>
</dbReference>
<keyword evidence="6" id="KW-0963">Cytoplasm</keyword>
<dbReference type="PANTHER" id="PTHR21060:SF15">
    <property type="entry name" value="ACETATE KINASE-RELATED"/>
    <property type="match status" value="1"/>
</dbReference>
<dbReference type="GO" id="GO:0005737">
    <property type="term" value="C:cytoplasm"/>
    <property type="evidence" value="ECO:0007669"/>
    <property type="project" value="UniProtKB-SubCell"/>
</dbReference>
<comment type="caution">
    <text evidence="6">Lacks conserved residue(s) required for the propagation of feature annotation.</text>
</comment>
<sequence>MILLANIGSASKKYALADKVNGGAFQVRVAAHYEVSEISVEAYDRAHQTFLALLEAQQVQPADIDTVLMRIVAPGRYFQEHQVISDEYFVHLVEAEHTAPLHVHAQHEELVRLQEMLPQAAFVGISDTAFHATIPEYIARYAIPRSDADVYDIRKFGYHGLAISSALSRGTLLCDALPSRVIVCHLGGGGSVTAVRDGESLDTSMGTTPLDGLLMATRVGAIDPGAVLTLMEAKGMTPVQMRSYLNTESGLKGLGGSDDIRTLITLEENGNLEAKEALDAYAHRVRHYIGGAMATLGGADLIIFSGTVSERSTVMRERILSPLAGIGIKLDTNKNTAHADTQNDILLSAATSTTKIAVVHINEYEAMLDVWQSHA</sequence>
<dbReference type="GO" id="GO:0005524">
    <property type="term" value="F:ATP binding"/>
    <property type="evidence" value="ECO:0007669"/>
    <property type="project" value="UniProtKB-KW"/>
</dbReference>
<dbReference type="InterPro" id="IPR023865">
    <property type="entry name" value="Aliphatic_acid_kinase_CS"/>
</dbReference>
<comment type="subcellular location">
    <subcellularLocation>
        <location evidence="6">Cytoplasm</location>
    </subcellularLocation>
</comment>
<keyword evidence="5 6" id="KW-0067">ATP-binding</keyword>
<dbReference type="GO" id="GO:0000287">
    <property type="term" value="F:magnesium ion binding"/>
    <property type="evidence" value="ECO:0007669"/>
    <property type="project" value="UniProtKB-UniRule"/>
</dbReference>
<keyword evidence="3 6" id="KW-0547">Nucleotide-binding</keyword>
<evidence type="ECO:0000313" key="8">
    <source>
        <dbReference type="EMBL" id="OGG58949.1"/>
    </source>
</evidence>
<dbReference type="GO" id="GO:0008776">
    <property type="term" value="F:acetate kinase activity"/>
    <property type="evidence" value="ECO:0007669"/>
    <property type="project" value="UniProtKB-UniRule"/>
</dbReference>
<dbReference type="SUPFAM" id="SSF53067">
    <property type="entry name" value="Actin-like ATPase domain"/>
    <property type="match status" value="2"/>
</dbReference>
<comment type="similarity">
    <text evidence="1 6 7">Belongs to the acetokinase family.</text>
</comment>
<proteinExistence type="inferred from homology"/>
<feature type="binding site" evidence="6">
    <location>
        <position position="13"/>
    </location>
    <ligand>
        <name>ATP</name>
        <dbReference type="ChEBI" id="CHEBI:30616"/>
    </ligand>
</feature>
<evidence type="ECO:0000313" key="9">
    <source>
        <dbReference type="Proteomes" id="UP000178794"/>
    </source>
</evidence>
<gene>
    <name evidence="6" type="primary">ackA</name>
    <name evidence="8" type="ORF">A3C89_03630</name>
</gene>
<feature type="binding site" evidence="6">
    <location>
        <position position="70"/>
    </location>
    <ligand>
        <name>substrate</name>
    </ligand>
</feature>
<dbReference type="UniPathway" id="UPA00340">
    <property type="reaction ID" value="UER00458"/>
</dbReference>
<dbReference type="PROSITE" id="PS01076">
    <property type="entry name" value="ACETATE_KINASE_2"/>
    <property type="match status" value="1"/>
</dbReference>
<dbReference type="InterPro" id="IPR000890">
    <property type="entry name" value="Aliphatic_acid_kin_short-chain"/>
</dbReference>
<dbReference type="HAMAP" id="MF_00020">
    <property type="entry name" value="Acetate_kinase"/>
    <property type="match status" value="1"/>
</dbReference>
<evidence type="ECO:0000256" key="6">
    <source>
        <dbReference type="HAMAP-Rule" id="MF_00020"/>
    </source>
</evidence>
<evidence type="ECO:0000256" key="4">
    <source>
        <dbReference type="ARBA" id="ARBA00022777"/>
    </source>
</evidence>
<evidence type="ECO:0000256" key="1">
    <source>
        <dbReference type="ARBA" id="ARBA00008748"/>
    </source>
</evidence>
<feature type="site" description="Transition state stabilizer" evidence="6">
    <location>
        <position position="159"/>
    </location>
</feature>
<dbReference type="InterPro" id="IPR004372">
    <property type="entry name" value="Ac/propionate_kinase"/>
</dbReference>
<comment type="function">
    <text evidence="6">Catalyzes the formation of acetyl phosphate from acetate and ATP. Can also catalyze the reverse reaction.</text>
</comment>
<reference evidence="8 9" key="1">
    <citation type="journal article" date="2016" name="Nat. Commun.">
        <title>Thousands of microbial genomes shed light on interconnected biogeochemical processes in an aquifer system.</title>
        <authorList>
            <person name="Anantharaman K."/>
            <person name="Brown C.T."/>
            <person name="Hug L.A."/>
            <person name="Sharon I."/>
            <person name="Castelle C.J."/>
            <person name="Probst A.J."/>
            <person name="Thomas B.C."/>
            <person name="Singh A."/>
            <person name="Wilkins M.J."/>
            <person name="Karaoz U."/>
            <person name="Brodie E.L."/>
            <person name="Williams K.H."/>
            <person name="Hubbard S.S."/>
            <person name="Banfield J.F."/>
        </authorList>
    </citation>
    <scope>NUCLEOTIDE SEQUENCE [LARGE SCALE GENOMIC DNA]</scope>
</reference>
<accession>A0A1F6DC01</accession>
<dbReference type="EC" id="2.7.2.1" evidence="6"/>
<keyword evidence="6" id="KW-0479">Metal-binding</keyword>
<name>A0A1F6DC01_9BACT</name>
<comment type="catalytic activity">
    <reaction evidence="6">
        <text>acetate + ATP = acetyl phosphate + ADP</text>
        <dbReference type="Rhea" id="RHEA:11352"/>
        <dbReference type="ChEBI" id="CHEBI:22191"/>
        <dbReference type="ChEBI" id="CHEBI:30089"/>
        <dbReference type="ChEBI" id="CHEBI:30616"/>
        <dbReference type="ChEBI" id="CHEBI:456216"/>
        <dbReference type="EC" id="2.7.2.1"/>
    </reaction>
</comment>
<feature type="binding site" evidence="6">
    <location>
        <position position="6"/>
    </location>
    <ligand>
        <name>Mg(2+)</name>
        <dbReference type="ChEBI" id="CHEBI:18420"/>
    </ligand>
</feature>